<feature type="compositionally biased region" description="Polar residues" evidence="1">
    <location>
        <begin position="177"/>
        <end position="191"/>
    </location>
</feature>
<sequence length="439" mass="48098">MYSKKHSATAAVILAVYSAMRLVQADRVFLIQPNSTDIYPGCSVDLGYRVRYSDMAMLEWVQLQVLAPNSDVLVESVDYATRAELNGTTRSGYIWVPKIWKAAICRLTLLFIIAHRVKNLSWAVPSDWAPGDYIVRAFGNATHPCTDQSTGHRTRCGILLEDRETLHLQPLVDGQGCQDTSVPPPSTTASDNEAVKSEDGNTPVGENAPLDSSNSYMQQNKDALNKNLAATTNNTLTPSMNQTLEKEHNLTSSNDANSNNGTEGYSTELRIVLDQATVQRRQEQQILQILNEAQDYSLTNSTVTMEDGSVKPMDELMDKATMTRFLQTLDQTNSTLVSTTNTTHQGESSNPARLLQILHNNSSLIAMAPPLNTTDNSVLLNHNGTKLDAGSPGRGLAQQPDRDQIQDKSKENGASTTGRWRGLTGSVLLATSLSAWMLQ</sequence>
<evidence type="ECO:0000256" key="1">
    <source>
        <dbReference type="SAM" id="MobiDB-lite"/>
    </source>
</evidence>
<comment type="caution">
    <text evidence="3">The sequence shown here is derived from an EMBL/GenBank/DDBJ whole genome shotgun (WGS) entry which is preliminary data.</text>
</comment>
<accession>A0A9P3LVX8</accession>
<dbReference type="Proteomes" id="UP000827284">
    <property type="component" value="Unassembled WGS sequence"/>
</dbReference>
<feature type="signal peptide" evidence="2">
    <location>
        <begin position="1"/>
        <end position="25"/>
    </location>
</feature>
<feature type="region of interest" description="Disordered" evidence="1">
    <location>
        <begin position="170"/>
        <end position="216"/>
    </location>
</feature>
<feature type="region of interest" description="Disordered" evidence="1">
    <location>
        <begin position="379"/>
        <end position="420"/>
    </location>
</feature>
<evidence type="ECO:0000313" key="3">
    <source>
        <dbReference type="EMBL" id="GJJ72548.1"/>
    </source>
</evidence>
<dbReference type="OrthoDB" id="2277867at2759"/>
<reference evidence="3" key="1">
    <citation type="submission" date="2021-11" db="EMBL/GenBank/DDBJ databases">
        <authorList>
            <person name="Herlambang A."/>
            <person name="Guo Y."/>
            <person name="Takashima Y."/>
            <person name="Nishizawa T."/>
        </authorList>
    </citation>
    <scope>NUCLEOTIDE SEQUENCE</scope>
    <source>
        <strain evidence="3">E1425</strain>
    </source>
</reference>
<evidence type="ECO:0000256" key="2">
    <source>
        <dbReference type="SAM" id="SignalP"/>
    </source>
</evidence>
<keyword evidence="4" id="KW-1185">Reference proteome</keyword>
<gene>
    <name evidence="3" type="ORF">EMPS_04906</name>
</gene>
<dbReference type="AlphaFoldDB" id="A0A9P3LVX8"/>
<organism evidence="3 4">
    <name type="scientific">Entomortierella parvispora</name>
    <dbReference type="NCBI Taxonomy" id="205924"/>
    <lineage>
        <taxon>Eukaryota</taxon>
        <taxon>Fungi</taxon>
        <taxon>Fungi incertae sedis</taxon>
        <taxon>Mucoromycota</taxon>
        <taxon>Mortierellomycotina</taxon>
        <taxon>Mortierellomycetes</taxon>
        <taxon>Mortierellales</taxon>
        <taxon>Mortierellaceae</taxon>
        <taxon>Entomortierella</taxon>
    </lineage>
</organism>
<evidence type="ECO:0000313" key="4">
    <source>
        <dbReference type="Proteomes" id="UP000827284"/>
    </source>
</evidence>
<keyword evidence="2" id="KW-0732">Signal</keyword>
<feature type="chain" id="PRO_5040363471" evidence="2">
    <location>
        <begin position="26"/>
        <end position="439"/>
    </location>
</feature>
<feature type="compositionally biased region" description="Basic and acidic residues" evidence="1">
    <location>
        <begin position="400"/>
        <end position="411"/>
    </location>
</feature>
<protein>
    <submittedName>
        <fullName evidence="3">Uncharacterized protein</fullName>
    </submittedName>
</protein>
<name>A0A9P3LVX8_9FUNG</name>
<dbReference type="EMBL" id="BQFW01000007">
    <property type="protein sequence ID" value="GJJ72548.1"/>
    <property type="molecule type" value="Genomic_DNA"/>
</dbReference>
<reference evidence="3" key="2">
    <citation type="journal article" date="2022" name="Microbiol. Resour. Announc.">
        <title>Whole-Genome Sequence of Entomortierella parvispora E1425, a Mucoromycotan Fungus Associated with Burkholderiaceae-Related Endosymbiotic Bacteria.</title>
        <authorList>
            <person name="Herlambang A."/>
            <person name="Guo Y."/>
            <person name="Takashima Y."/>
            <person name="Narisawa K."/>
            <person name="Ohta H."/>
            <person name="Nishizawa T."/>
        </authorList>
    </citation>
    <scope>NUCLEOTIDE SEQUENCE</scope>
    <source>
        <strain evidence="3">E1425</strain>
    </source>
</reference>
<proteinExistence type="predicted"/>